<dbReference type="PANTHER" id="PTHR31157:SF1">
    <property type="entry name" value="SCP DOMAIN-CONTAINING PROTEIN"/>
    <property type="match status" value="1"/>
</dbReference>
<dbReference type="CDD" id="cd05379">
    <property type="entry name" value="CAP_bacterial"/>
    <property type="match status" value="1"/>
</dbReference>
<dbReference type="Pfam" id="PF00188">
    <property type="entry name" value="CAP"/>
    <property type="match status" value="1"/>
</dbReference>
<reference evidence="2 3" key="1">
    <citation type="submission" date="2018-05" db="EMBL/GenBank/DDBJ databases">
        <title>Lujinxingia marina gen. nov. sp. nov., a new facultative anaerobic member of the class Deltaproteobacteria, and proposal of Lujinxingaceae fam. nov.</title>
        <authorList>
            <person name="Li C.-M."/>
        </authorList>
    </citation>
    <scope>NUCLEOTIDE SEQUENCE [LARGE SCALE GENOMIC DNA]</scope>
    <source>
        <strain evidence="2 3">B210</strain>
    </source>
</reference>
<name>A0A328CC12_9DELT</name>
<feature type="domain" description="SCP" evidence="1">
    <location>
        <begin position="122"/>
        <end position="232"/>
    </location>
</feature>
<evidence type="ECO:0000313" key="3">
    <source>
        <dbReference type="Proteomes" id="UP000249169"/>
    </source>
</evidence>
<organism evidence="2 3">
    <name type="scientific">Lujinxingia litoralis</name>
    <dbReference type="NCBI Taxonomy" id="2211119"/>
    <lineage>
        <taxon>Bacteria</taxon>
        <taxon>Deltaproteobacteria</taxon>
        <taxon>Bradymonadales</taxon>
        <taxon>Lujinxingiaceae</taxon>
        <taxon>Lujinxingia</taxon>
    </lineage>
</organism>
<dbReference type="SUPFAM" id="SSF55797">
    <property type="entry name" value="PR-1-like"/>
    <property type="match status" value="1"/>
</dbReference>
<evidence type="ECO:0000313" key="2">
    <source>
        <dbReference type="EMBL" id="RAL25216.1"/>
    </source>
</evidence>
<dbReference type="InterPro" id="IPR035940">
    <property type="entry name" value="CAP_sf"/>
</dbReference>
<dbReference type="Proteomes" id="UP000249169">
    <property type="component" value="Unassembled WGS sequence"/>
</dbReference>
<dbReference type="PANTHER" id="PTHR31157">
    <property type="entry name" value="SCP DOMAIN-CONTAINING PROTEIN"/>
    <property type="match status" value="1"/>
</dbReference>
<accession>A0A328CC12</accession>
<dbReference type="AlphaFoldDB" id="A0A328CC12"/>
<evidence type="ECO:0000259" key="1">
    <source>
        <dbReference type="Pfam" id="PF00188"/>
    </source>
</evidence>
<comment type="caution">
    <text evidence="2">The sequence shown here is derived from an EMBL/GenBank/DDBJ whole genome shotgun (WGS) entry which is preliminary data.</text>
</comment>
<sequence length="239" mass="26332">MDGDVLSGVSMLEKWMTKRWRGAVLGVVLAMQGCAPRPLADPDDRVQVHVVEVIGGPGGRVQQADWDWAAQSRHVRCGLDDIVHDDLSDRVLEGGDPGSWEAPVTDRDGRCGDDYESALFRLANCERTRRSLAPLECDLRLVSLGRRHSRDMRERRYFSHLSPEGATPFDRLESTGVAFSSAAENLALAPTVAHAHRGWMDSPGHRENLLSETSSYSGVGVVAGEQGFYFTALFMTPPR</sequence>
<gene>
    <name evidence="2" type="ORF">DL240_03120</name>
</gene>
<dbReference type="Gene3D" id="3.40.33.10">
    <property type="entry name" value="CAP"/>
    <property type="match status" value="1"/>
</dbReference>
<dbReference type="InterPro" id="IPR014044">
    <property type="entry name" value="CAP_dom"/>
</dbReference>
<dbReference type="EMBL" id="QHKO01000001">
    <property type="protein sequence ID" value="RAL25216.1"/>
    <property type="molecule type" value="Genomic_DNA"/>
</dbReference>
<proteinExistence type="predicted"/>
<keyword evidence="3" id="KW-1185">Reference proteome</keyword>
<protein>
    <recommendedName>
        <fullName evidence="1">SCP domain-containing protein</fullName>
    </recommendedName>
</protein>